<evidence type="ECO:0000259" key="2">
    <source>
        <dbReference type="PROSITE" id="PS50943"/>
    </source>
</evidence>
<dbReference type="SUPFAM" id="SSF52540">
    <property type="entry name" value="P-loop containing nucleoside triphosphate hydrolases"/>
    <property type="match status" value="1"/>
</dbReference>
<dbReference type="SMART" id="SM00530">
    <property type="entry name" value="HTH_XRE"/>
    <property type="match status" value="1"/>
</dbReference>
<keyword evidence="4" id="KW-1185">Reference proteome</keyword>
<organism evidence="3 4">
    <name type="scientific">Planotetraspora silvatica</name>
    <dbReference type="NCBI Taxonomy" id="234614"/>
    <lineage>
        <taxon>Bacteria</taxon>
        <taxon>Bacillati</taxon>
        <taxon>Actinomycetota</taxon>
        <taxon>Actinomycetes</taxon>
        <taxon>Streptosporangiales</taxon>
        <taxon>Streptosporangiaceae</taxon>
        <taxon>Planotetraspora</taxon>
    </lineage>
</organism>
<proteinExistence type="predicted"/>
<dbReference type="PANTHER" id="PTHR47691">
    <property type="entry name" value="REGULATOR-RELATED"/>
    <property type="match status" value="1"/>
</dbReference>
<dbReference type="Gene3D" id="1.10.260.40">
    <property type="entry name" value="lambda repressor-like DNA-binding domains"/>
    <property type="match status" value="1"/>
</dbReference>
<evidence type="ECO:0000256" key="1">
    <source>
        <dbReference type="SAM" id="MobiDB-lite"/>
    </source>
</evidence>
<dbReference type="InterPro" id="IPR010982">
    <property type="entry name" value="Lambda_DNA-bd_dom_sf"/>
</dbReference>
<dbReference type="Proteomes" id="UP000644610">
    <property type="component" value="Unassembled WGS sequence"/>
</dbReference>
<dbReference type="PRINTS" id="PR00364">
    <property type="entry name" value="DISEASERSIST"/>
</dbReference>
<dbReference type="InterPro" id="IPR002182">
    <property type="entry name" value="NB-ARC"/>
</dbReference>
<dbReference type="InterPro" id="IPR001387">
    <property type="entry name" value="Cro/C1-type_HTH"/>
</dbReference>
<dbReference type="SMART" id="SM00028">
    <property type="entry name" value="TPR"/>
    <property type="match status" value="5"/>
</dbReference>
<feature type="compositionally biased region" description="Basic and acidic residues" evidence="1">
    <location>
        <begin position="103"/>
        <end position="118"/>
    </location>
</feature>
<dbReference type="PROSITE" id="PS50943">
    <property type="entry name" value="HTH_CROC1"/>
    <property type="match status" value="1"/>
</dbReference>
<dbReference type="Pfam" id="PF13560">
    <property type="entry name" value="HTH_31"/>
    <property type="match status" value="1"/>
</dbReference>
<dbReference type="GO" id="GO:0043531">
    <property type="term" value="F:ADP binding"/>
    <property type="evidence" value="ECO:0007669"/>
    <property type="project" value="InterPro"/>
</dbReference>
<comment type="caution">
    <text evidence="3">The sequence shown here is derived from an EMBL/GenBank/DDBJ whole genome shotgun (WGS) entry which is preliminary data.</text>
</comment>
<dbReference type="GO" id="GO:0003677">
    <property type="term" value="F:DNA binding"/>
    <property type="evidence" value="ECO:0007669"/>
    <property type="project" value="InterPro"/>
</dbReference>
<evidence type="ECO:0000313" key="3">
    <source>
        <dbReference type="EMBL" id="GII50602.1"/>
    </source>
</evidence>
<name>A0A8J3XQ96_9ACTN</name>
<dbReference type="Pfam" id="PF00931">
    <property type="entry name" value="NB-ARC"/>
    <property type="match status" value="1"/>
</dbReference>
<dbReference type="InterPro" id="IPR027417">
    <property type="entry name" value="P-loop_NTPase"/>
</dbReference>
<dbReference type="CDD" id="cd00093">
    <property type="entry name" value="HTH_XRE"/>
    <property type="match status" value="1"/>
</dbReference>
<gene>
    <name evidence="3" type="ORF">Psi02_70260</name>
</gene>
<dbReference type="Pfam" id="PF13424">
    <property type="entry name" value="TPR_12"/>
    <property type="match status" value="2"/>
</dbReference>
<dbReference type="AlphaFoldDB" id="A0A8J3XQ96"/>
<accession>A0A8J3XQ96</accession>
<feature type="region of interest" description="Disordered" evidence="1">
    <location>
        <begin position="97"/>
        <end position="140"/>
    </location>
</feature>
<dbReference type="RefSeq" id="WP_203980097.1">
    <property type="nucleotide sequence ID" value="NZ_BAAAKY010000017.1"/>
</dbReference>
<protein>
    <recommendedName>
        <fullName evidence="2">HTH cro/C1-type domain-containing protein</fullName>
    </recommendedName>
</protein>
<dbReference type="Gene3D" id="1.25.40.10">
    <property type="entry name" value="Tetratricopeptide repeat domain"/>
    <property type="match status" value="1"/>
</dbReference>
<reference evidence="3" key="1">
    <citation type="submission" date="2021-01" db="EMBL/GenBank/DDBJ databases">
        <title>Whole genome shotgun sequence of Planotetraspora silvatica NBRC 100141.</title>
        <authorList>
            <person name="Komaki H."/>
            <person name="Tamura T."/>
        </authorList>
    </citation>
    <scope>NUCLEOTIDE SEQUENCE</scope>
    <source>
        <strain evidence="3">NBRC 100141</strain>
    </source>
</reference>
<evidence type="ECO:0000313" key="4">
    <source>
        <dbReference type="Proteomes" id="UP000644610"/>
    </source>
</evidence>
<dbReference type="PANTHER" id="PTHR47691:SF3">
    <property type="entry name" value="HTH-TYPE TRANSCRIPTIONAL REGULATOR RV0890C-RELATED"/>
    <property type="match status" value="1"/>
</dbReference>
<dbReference type="EMBL" id="BOOQ01000054">
    <property type="protein sequence ID" value="GII50602.1"/>
    <property type="molecule type" value="Genomic_DNA"/>
</dbReference>
<dbReference type="InterPro" id="IPR011990">
    <property type="entry name" value="TPR-like_helical_dom_sf"/>
</dbReference>
<sequence length="803" mass="87065">MPPAEAGGGTGGTAAHLALRVALRRLRRQRGLSQRELVRPLHLASHSAIADYESGRRMPPADIVTAYERYFSLQPGELLRLRERAVTERADAEARAALADADAEGRPARAGGRAEPEAVPRSSEATRPPGGARRGAVPRQLPIGTTLFTGRVRDLARLDAMLEETSAPAAAVISAIGGMAGIGKTSLAVHWAHRVRDRFPDGDLYADLRGYHPTGSPLAPDDVLGMFLGALGVARDRMPATMEEQAALYRTLLADRSMLVLLDNARTVEQVRPLLPGSGGCVVLVTSRSRLAGLAAREGAHRIVLDLLTAEESAELLGRSIGRARVEAEPRAAAALAQRCAYHPLALRVAAERVGAHGRPLADTVSELEDRRGRLDVLIPDGDETSAVRAVFSWSYDALPDAARELFRRIGLHDGPDISGPAAAALAGTSGRRAEQLLALLTGAHLLQESAPRRYRPHDLLRLYARERALAEDTEDLRRAATRRLSGWYLHSACAARVALSPGLPPMRPEPVELAVTPMSFAGHAEALAWFEAELPNLVAATAAAESAGLYRVAWQLPTALYGFFDLRKYYAEWVGTHETALRCARHVGDREAEGRILCNIGNAYLPMHRLDDALSAYHKSLAIFREVGYRQGEAKVLGNLGSTYDPLGRWDEAADAHRLSLAIFRDIGDRYGEALTVTNMGEMHFRQQRFAEAAEQHREALAISRAIPDPHGEGRAVSNLCAALSRLGESDDALRYGSEALALFRSLGDRYEEAVLLTRLGDVHEDIAGHEAADECRRLALALFEEIGDDRQAAQVRDLLGA</sequence>
<dbReference type="Gene3D" id="3.40.50.300">
    <property type="entry name" value="P-loop containing nucleotide triphosphate hydrolases"/>
    <property type="match status" value="1"/>
</dbReference>
<dbReference type="InterPro" id="IPR019734">
    <property type="entry name" value="TPR_rpt"/>
</dbReference>
<dbReference type="SUPFAM" id="SSF47413">
    <property type="entry name" value="lambda repressor-like DNA-binding domains"/>
    <property type="match status" value="1"/>
</dbReference>
<dbReference type="SUPFAM" id="SSF48452">
    <property type="entry name" value="TPR-like"/>
    <property type="match status" value="1"/>
</dbReference>
<feature type="domain" description="HTH cro/C1-type" evidence="2">
    <location>
        <begin position="23"/>
        <end position="78"/>
    </location>
</feature>